<feature type="transmembrane region" description="Helical" evidence="1">
    <location>
        <begin position="45"/>
        <end position="63"/>
    </location>
</feature>
<keyword evidence="4" id="KW-1185">Reference proteome</keyword>
<keyword evidence="1" id="KW-0472">Membrane</keyword>
<feature type="transmembrane region" description="Helical" evidence="1">
    <location>
        <begin position="107"/>
        <end position="123"/>
    </location>
</feature>
<dbReference type="Proteomes" id="UP001209803">
    <property type="component" value="Chromosome"/>
</dbReference>
<organism evidence="3 4">
    <name type="scientific">Roseibium porphyridii</name>
    <dbReference type="NCBI Taxonomy" id="2866279"/>
    <lineage>
        <taxon>Bacteria</taxon>
        <taxon>Pseudomonadati</taxon>
        <taxon>Pseudomonadota</taxon>
        <taxon>Alphaproteobacteria</taxon>
        <taxon>Hyphomicrobiales</taxon>
        <taxon>Stappiaceae</taxon>
        <taxon>Roseibium</taxon>
    </lineage>
</organism>
<evidence type="ECO:0000313" key="4">
    <source>
        <dbReference type="Proteomes" id="UP001209803"/>
    </source>
</evidence>
<dbReference type="EMBL" id="CP120863">
    <property type="protein sequence ID" value="WFE91548.1"/>
    <property type="molecule type" value="Genomic_DNA"/>
</dbReference>
<evidence type="ECO:0000256" key="1">
    <source>
        <dbReference type="SAM" id="Phobius"/>
    </source>
</evidence>
<evidence type="ECO:0000259" key="2">
    <source>
        <dbReference type="Pfam" id="PF07331"/>
    </source>
</evidence>
<gene>
    <name evidence="3" type="ORF">K1718_09370</name>
</gene>
<name>A0ABY8FG46_9HYPH</name>
<reference evidence="3 4" key="1">
    <citation type="submission" date="2023-03" db="EMBL/GenBank/DDBJ databases">
        <title>Roseibium porphyridii sp. nov. and Roseibium rhodosorbium sp. nov. isolated from marine algae, Porphyridium cruentum and Rhodosorus marinus, respectively.</title>
        <authorList>
            <person name="Lee M.W."/>
            <person name="Choi B.J."/>
            <person name="Lee J.K."/>
            <person name="Choi D.G."/>
            <person name="Baek J.H."/>
            <person name="Bayburt H."/>
            <person name="Kim J.M."/>
            <person name="Han D.M."/>
            <person name="Kim K.H."/>
            <person name="Jeon C.O."/>
        </authorList>
    </citation>
    <scope>NUCLEOTIDE SEQUENCE [LARGE SCALE GENOMIC DNA]</scope>
    <source>
        <strain evidence="3 4">KMA01</strain>
    </source>
</reference>
<keyword evidence="1" id="KW-0812">Transmembrane</keyword>
<feature type="transmembrane region" description="Helical" evidence="1">
    <location>
        <begin position="83"/>
        <end position="101"/>
    </location>
</feature>
<dbReference type="RefSeq" id="WP_152500672.1">
    <property type="nucleotide sequence ID" value="NZ_CP120863.1"/>
</dbReference>
<dbReference type="InterPro" id="IPR009936">
    <property type="entry name" value="DUF1468"/>
</dbReference>
<feature type="transmembrane region" description="Helical" evidence="1">
    <location>
        <begin position="130"/>
        <end position="153"/>
    </location>
</feature>
<proteinExistence type="predicted"/>
<evidence type="ECO:0000313" key="3">
    <source>
        <dbReference type="EMBL" id="WFE91548.1"/>
    </source>
</evidence>
<protein>
    <submittedName>
        <fullName evidence="3">Tripartite tricarboxylate transporter TctB family protein</fullName>
    </submittedName>
</protein>
<accession>A0ABY8FG46</accession>
<sequence>MALDRWLALVILLICLAYGYAAYFTMDALLPPIMQRSPIWPSSFPKVLAIGGILLSLSILLGLEKSPDKKDAADINLSRLHEYKVGQALLLLGLMVAYALLLRPLGFLTSTFLFLTVGSFILGERRYVMMIVVAAIAAGTVWYLVDVVLGIFLSPFPSFLIGG</sequence>
<keyword evidence="1" id="KW-1133">Transmembrane helix</keyword>
<feature type="domain" description="DUF1468" evidence="2">
    <location>
        <begin position="6"/>
        <end position="153"/>
    </location>
</feature>
<dbReference type="Pfam" id="PF07331">
    <property type="entry name" value="TctB"/>
    <property type="match status" value="1"/>
</dbReference>